<sequence length="266" mass="27890">MTRLGRLSLTAALILAGAAALAQEAPPTERPPARPEMIEAEPEPPAADDAADAQEPAPQEGELIGPPAPPAWFTIAGSDADHAACLSLLRRGGATFTEPPPIAEAEAWDCGIARPVQVTRLLRGVELPDAPILRCQTALALAGWTRDFLVPAARAVSDDAPLTALRTGPGYVCRDRVGTGDADPPPSEHALGNAIDVMSFELEGREPLPVRPRAEDGDADAAFQRAAQATGCLFFTTVLGPGSNAAHDDHLHLDLSQRSSGWRVCD</sequence>
<keyword evidence="2" id="KW-0732">Signal</keyword>
<dbReference type="EMBL" id="FMVT01000009">
    <property type="protein sequence ID" value="SCY78230.1"/>
    <property type="molecule type" value="Genomic_DNA"/>
</dbReference>
<dbReference type="AlphaFoldDB" id="A0A1G5IR44"/>
<keyword evidence="5" id="KW-1185">Reference proteome</keyword>
<dbReference type="RefSeq" id="WP_139165963.1">
    <property type="nucleotide sequence ID" value="NZ_FMVT01000009.1"/>
</dbReference>
<protein>
    <submittedName>
        <fullName evidence="4">Uncharacterized conserved protein</fullName>
    </submittedName>
</protein>
<dbReference type="InterPro" id="IPR009683">
    <property type="entry name" value="Extensin-like_C"/>
</dbReference>
<accession>A0A1G5IR44</accession>
<evidence type="ECO:0000259" key="3">
    <source>
        <dbReference type="Pfam" id="PF06904"/>
    </source>
</evidence>
<feature type="chain" id="PRO_5011483163" evidence="2">
    <location>
        <begin position="23"/>
        <end position="266"/>
    </location>
</feature>
<dbReference type="Proteomes" id="UP000199502">
    <property type="component" value="Unassembled WGS sequence"/>
</dbReference>
<organism evidence="4 5">
    <name type="scientific">Paracoccus tibetensis</name>
    <dbReference type="NCBI Taxonomy" id="336292"/>
    <lineage>
        <taxon>Bacteria</taxon>
        <taxon>Pseudomonadati</taxon>
        <taxon>Pseudomonadota</taxon>
        <taxon>Alphaproteobacteria</taxon>
        <taxon>Rhodobacterales</taxon>
        <taxon>Paracoccaceae</taxon>
        <taxon>Paracoccus</taxon>
    </lineage>
</organism>
<feature type="compositionally biased region" description="Low complexity" evidence="1">
    <location>
        <begin position="53"/>
        <end position="62"/>
    </location>
</feature>
<feature type="domain" description="Extensin-like C-terminal" evidence="3">
    <location>
        <begin position="84"/>
        <end position="265"/>
    </location>
</feature>
<evidence type="ECO:0000256" key="1">
    <source>
        <dbReference type="SAM" id="MobiDB-lite"/>
    </source>
</evidence>
<dbReference type="OrthoDB" id="9809788at2"/>
<evidence type="ECO:0000256" key="2">
    <source>
        <dbReference type="SAM" id="SignalP"/>
    </source>
</evidence>
<feature type="region of interest" description="Disordered" evidence="1">
    <location>
        <begin position="20"/>
        <end position="70"/>
    </location>
</feature>
<proteinExistence type="predicted"/>
<feature type="signal peptide" evidence="2">
    <location>
        <begin position="1"/>
        <end position="22"/>
    </location>
</feature>
<evidence type="ECO:0000313" key="4">
    <source>
        <dbReference type="EMBL" id="SCY78230.1"/>
    </source>
</evidence>
<dbReference type="STRING" id="336292.SAMN05660710_02758"/>
<reference evidence="4 5" key="1">
    <citation type="submission" date="2016-10" db="EMBL/GenBank/DDBJ databases">
        <authorList>
            <person name="de Groot N.N."/>
        </authorList>
    </citation>
    <scope>NUCLEOTIDE SEQUENCE [LARGE SCALE GENOMIC DNA]</scope>
    <source>
        <strain evidence="4 5">CGMCC 1.8925</strain>
    </source>
</reference>
<gene>
    <name evidence="4" type="ORF">SAMN05660710_02758</name>
</gene>
<dbReference type="Pfam" id="PF06904">
    <property type="entry name" value="Extensin-like_C"/>
    <property type="match status" value="1"/>
</dbReference>
<evidence type="ECO:0000313" key="5">
    <source>
        <dbReference type="Proteomes" id="UP000199502"/>
    </source>
</evidence>
<name>A0A1G5IR44_9RHOB</name>